<name>A0A3B8DZ61_9CAUD</name>
<reference evidence="1" key="1">
    <citation type="submission" date="2018-08" db="EMBL/GenBank/DDBJ databases">
        <authorList>
            <person name="Fan N."/>
            <person name="Qi R."/>
            <person name="Yang M."/>
        </authorList>
    </citation>
    <scope>NUCLEOTIDE SEQUENCE</scope>
</reference>
<proteinExistence type="predicted"/>
<sequence length="194" mass="21487">MVLTKASFDYLRSVIGSLSQSQVDGLNFLVSKMKQAGFTYPEAAYGLATVYVETDKTFQPIAERGSDKYLSKYDTGTLAKRLGNTPEADGDGQKYKGRGYVQITGLANYKFFSKITGKDLVKNPDLALDAEVSAHIMTHGMLNGSFTGVGFRRKRPVGRYNIHQYTQARNIINGTDRATEIAQFAMIFEKALRS</sequence>
<dbReference type="EMBL" id="MH814914">
    <property type="protein sequence ID" value="AYJ76508.1"/>
    <property type="molecule type" value="Genomic_DNA"/>
</dbReference>
<organism evidence="1">
    <name type="scientific">Acinetobacter phage AJO2</name>
    <dbReference type="NCBI Taxonomy" id="2315465"/>
    <lineage>
        <taxon>Viruses</taxon>
        <taxon>Duplodnaviria</taxon>
        <taxon>Heunggongvirae</taxon>
        <taxon>Uroviricota</taxon>
        <taxon>Caudoviricetes</taxon>
        <taxon>Autographivirales</taxon>
        <taxon>Autoscriptoviridae</taxon>
        <taxon>Beijerinckvirinae</taxon>
        <taxon>Daemvirus</taxon>
    </lineage>
</organism>
<protein>
    <submittedName>
        <fullName evidence="1">Lysozyme</fullName>
    </submittedName>
</protein>
<evidence type="ECO:0000313" key="1">
    <source>
        <dbReference type="EMBL" id="AYJ76508.1"/>
    </source>
</evidence>
<dbReference type="SUPFAM" id="SSF53955">
    <property type="entry name" value="Lysozyme-like"/>
    <property type="match status" value="1"/>
</dbReference>
<gene>
    <name evidence="1" type="ORF">AJO2_18</name>
</gene>
<accession>A0A3B8DZ61</accession>
<dbReference type="InterPro" id="IPR023346">
    <property type="entry name" value="Lysozyme-like_dom_sf"/>
</dbReference>
<dbReference type="Gene3D" id="1.10.530.10">
    <property type="match status" value="1"/>
</dbReference>